<accession>A0ABQ2VR07</accession>
<feature type="region of interest" description="Disordered" evidence="1">
    <location>
        <begin position="12"/>
        <end position="55"/>
    </location>
</feature>
<dbReference type="EMBL" id="BMRP01000097">
    <property type="protein sequence ID" value="GGV04414.1"/>
    <property type="molecule type" value="Genomic_DNA"/>
</dbReference>
<evidence type="ECO:0000313" key="4">
    <source>
        <dbReference type="Proteomes" id="UP000654471"/>
    </source>
</evidence>
<evidence type="ECO:0000256" key="1">
    <source>
        <dbReference type="SAM" id="MobiDB-lite"/>
    </source>
</evidence>
<feature type="transmembrane region" description="Helical" evidence="2">
    <location>
        <begin position="139"/>
        <end position="157"/>
    </location>
</feature>
<keyword evidence="2" id="KW-0812">Transmembrane</keyword>
<keyword evidence="4" id="KW-1185">Reference proteome</keyword>
<organism evidence="3 4">
    <name type="scientific">Streptomyces albospinus</name>
    <dbReference type="NCBI Taxonomy" id="285515"/>
    <lineage>
        <taxon>Bacteria</taxon>
        <taxon>Bacillati</taxon>
        <taxon>Actinomycetota</taxon>
        <taxon>Actinomycetes</taxon>
        <taxon>Kitasatosporales</taxon>
        <taxon>Streptomycetaceae</taxon>
        <taxon>Streptomyces</taxon>
    </lineage>
</organism>
<protein>
    <submittedName>
        <fullName evidence="3">Uncharacterized protein</fullName>
    </submittedName>
</protein>
<evidence type="ECO:0000256" key="2">
    <source>
        <dbReference type="SAM" id="Phobius"/>
    </source>
</evidence>
<feature type="transmembrane region" description="Helical" evidence="2">
    <location>
        <begin position="55"/>
        <end position="77"/>
    </location>
</feature>
<feature type="compositionally biased region" description="Low complexity" evidence="1">
    <location>
        <begin position="38"/>
        <end position="55"/>
    </location>
</feature>
<keyword evidence="2" id="KW-1133">Transmembrane helix</keyword>
<proteinExistence type="predicted"/>
<name>A0ABQ2VR07_9ACTN</name>
<feature type="transmembrane region" description="Helical" evidence="2">
    <location>
        <begin position="163"/>
        <end position="183"/>
    </location>
</feature>
<comment type="caution">
    <text evidence="3">The sequence shown here is derived from an EMBL/GenBank/DDBJ whole genome shotgun (WGS) entry which is preliminary data.</text>
</comment>
<keyword evidence="2" id="KW-0472">Membrane</keyword>
<evidence type="ECO:0000313" key="3">
    <source>
        <dbReference type="EMBL" id="GGV04414.1"/>
    </source>
</evidence>
<sequence length="186" mass="18934">MSAIDEDFALIAPHSRLTGPGAPTAERQHGNAMGSHSPTIPTPTTTPRQSAESRISPAAAAAIGGGILAAALLSAVATRRVPQQRRRHRGRRIALPADGAAATEENSRTDEAALDCTTLDGALRTAAVHLSTVQRLSNALTLPTALGTVVLLTVAAARHEQGSLLRAVAVAAAAGALFTLFALGGM</sequence>
<dbReference type="Proteomes" id="UP000654471">
    <property type="component" value="Unassembled WGS sequence"/>
</dbReference>
<gene>
    <name evidence="3" type="ORF">GCM10010211_84480</name>
</gene>
<reference evidence="4" key="1">
    <citation type="journal article" date="2019" name="Int. J. Syst. Evol. Microbiol.">
        <title>The Global Catalogue of Microorganisms (GCM) 10K type strain sequencing project: providing services to taxonomists for standard genome sequencing and annotation.</title>
        <authorList>
            <consortium name="The Broad Institute Genomics Platform"/>
            <consortium name="The Broad Institute Genome Sequencing Center for Infectious Disease"/>
            <person name="Wu L."/>
            <person name="Ma J."/>
        </authorList>
    </citation>
    <scope>NUCLEOTIDE SEQUENCE [LARGE SCALE GENOMIC DNA]</scope>
    <source>
        <strain evidence="4">JCM 3399</strain>
    </source>
</reference>